<dbReference type="Proteomes" id="UP001497623">
    <property type="component" value="Unassembled WGS sequence"/>
</dbReference>
<evidence type="ECO:0000313" key="1">
    <source>
        <dbReference type="EMBL" id="CAL4172702.1"/>
    </source>
</evidence>
<dbReference type="AlphaFoldDB" id="A0AAV2SBP8"/>
<protein>
    <submittedName>
        <fullName evidence="1">Uncharacterized protein</fullName>
    </submittedName>
</protein>
<feature type="non-terminal residue" evidence="1">
    <location>
        <position position="105"/>
    </location>
</feature>
<name>A0AAV2SBP8_MEGNR</name>
<comment type="caution">
    <text evidence="1">The sequence shown here is derived from an EMBL/GenBank/DDBJ whole genome shotgun (WGS) entry which is preliminary data.</text>
</comment>
<sequence>VLSSLFLRALRISSDQYLQPELDILWASFKKLGYPDFNIREALSAAKTQFFKPISTTPTQDITDPVPTPKSRYLILPWHHRFPRLTHHLRAANYKLVYSYRDSIG</sequence>
<organism evidence="1 2">
    <name type="scientific">Meganyctiphanes norvegica</name>
    <name type="common">Northern krill</name>
    <name type="synonym">Thysanopoda norvegica</name>
    <dbReference type="NCBI Taxonomy" id="48144"/>
    <lineage>
        <taxon>Eukaryota</taxon>
        <taxon>Metazoa</taxon>
        <taxon>Ecdysozoa</taxon>
        <taxon>Arthropoda</taxon>
        <taxon>Crustacea</taxon>
        <taxon>Multicrustacea</taxon>
        <taxon>Malacostraca</taxon>
        <taxon>Eumalacostraca</taxon>
        <taxon>Eucarida</taxon>
        <taxon>Euphausiacea</taxon>
        <taxon>Euphausiidae</taxon>
        <taxon>Meganyctiphanes</taxon>
    </lineage>
</organism>
<accession>A0AAV2SBP8</accession>
<evidence type="ECO:0000313" key="2">
    <source>
        <dbReference type="Proteomes" id="UP001497623"/>
    </source>
</evidence>
<feature type="non-terminal residue" evidence="1">
    <location>
        <position position="1"/>
    </location>
</feature>
<dbReference type="EMBL" id="CAXKWB010052331">
    <property type="protein sequence ID" value="CAL4172702.1"/>
    <property type="molecule type" value="Genomic_DNA"/>
</dbReference>
<proteinExistence type="predicted"/>
<keyword evidence="2" id="KW-1185">Reference proteome</keyword>
<gene>
    <name evidence="1" type="ORF">MNOR_LOCUS34303</name>
</gene>
<reference evidence="1 2" key="1">
    <citation type="submission" date="2024-05" db="EMBL/GenBank/DDBJ databases">
        <authorList>
            <person name="Wallberg A."/>
        </authorList>
    </citation>
    <scope>NUCLEOTIDE SEQUENCE [LARGE SCALE GENOMIC DNA]</scope>
</reference>